<dbReference type="PANTHER" id="PTHR32432:SF3">
    <property type="entry name" value="ETHANOLAMINE UTILIZATION PROTEIN EUTJ"/>
    <property type="match status" value="1"/>
</dbReference>
<organism evidence="1">
    <name type="scientific">Neobacillus citreus</name>
    <dbReference type="NCBI Taxonomy" id="2833578"/>
    <lineage>
        <taxon>Bacteria</taxon>
        <taxon>Bacillati</taxon>
        <taxon>Bacillota</taxon>
        <taxon>Bacilli</taxon>
        <taxon>Bacillales</taxon>
        <taxon>Bacillaceae</taxon>
        <taxon>Neobacillus</taxon>
    </lineage>
</organism>
<reference evidence="1" key="1">
    <citation type="submission" date="2021-05" db="EMBL/GenBank/DDBJ databases">
        <title>Novel Bacillus species.</title>
        <authorList>
            <person name="Liu G."/>
        </authorList>
    </citation>
    <scope>NUCLEOTIDE SEQUENCE</scope>
    <source>
        <strain evidence="1 3">FJAT-50051</strain>
    </source>
</reference>
<dbReference type="SUPFAM" id="SSF53067">
    <property type="entry name" value="Actin-like ATPase domain"/>
    <property type="match status" value="1"/>
</dbReference>
<dbReference type="InterPro" id="IPR005883">
    <property type="entry name" value="PilM"/>
</dbReference>
<protein>
    <submittedName>
        <fullName evidence="1">Pilus assembly protein PilM</fullName>
    </submittedName>
</protein>
<gene>
    <name evidence="1" type="primary">pilM</name>
    <name evidence="2" type="ORF">KHB02_014280</name>
    <name evidence="1" type="ORF">KHB02_25870</name>
</gene>
<dbReference type="InterPro" id="IPR050696">
    <property type="entry name" value="FtsA/MreB"/>
</dbReference>
<dbReference type="Pfam" id="PF11104">
    <property type="entry name" value="PilM_2"/>
    <property type="match status" value="1"/>
</dbReference>
<dbReference type="PANTHER" id="PTHR32432">
    <property type="entry name" value="CELL DIVISION PROTEIN FTSA-RELATED"/>
    <property type="match status" value="1"/>
</dbReference>
<dbReference type="RefSeq" id="WP_213144703.1">
    <property type="nucleotide sequence ID" value="NZ_JAGYPE020000024.1"/>
</dbReference>
<dbReference type="AlphaFoldDB" id="A0A942YBZ4"/>
<accession>A0A942YBZ4</accession>
<sequence length="331" mass="37737">MAFSLFTPKNRIINLVLNDHSIRCLELKQVNPPAAQKWGERFLPPGIISDGKIVKAEALSAILEECIAEWKIQRRPIRFIVPDQLVIIRKVSIPADIADDEIKGYLYLELGSTIHLPFEEPVFDYYPLTNNGKTKDILLFAAPEQFVMEYVDLFSNLKLNPVAADISPLALYRLFYQLGITEQDETTISVQFDLTSVNLCIFEGSVPVVMRPFNFPFDLDEWEIKRDSLGSMVCRYAGDTDELADLFEDILKEINKLIDFYRYTLNNENTDINRILLSGDHPMLTAITDELNERFDIPVDILSLEYDATDKQNSLPANLLLSLGLALKEVQ</sequence>
<dbReference type="Gene3D" id="3.30.1490.300">
    <property type="match status" value="1"/>
</dbReference>
<evidence type="ECO:0000313" key="3">
    <source>
        <dbReference type="Proteomes" id="UP000677265"/>
    </source>
</evidence>
<dbReference type="EMBL" id="JAGYPE020000024">
    <property type="protein sequence ID" value="MCH6266693.1"/>
    <property type="molecule type" value="Genomic_DNA"/>
</dbReference>
<evidence type="ECO:0000313" key="1">
    <source>
        <dbReference type="EMBL" id="MBS4184809.1"/>
    </source>
</evidence>
<dbReference type="Proteomes" id="UP000677265">
    <property type="component" value="Unassembled WGS sequence"/>
</dbReference>
<evidence type="ECO:0000313" key="2">
    <source>
        <dbReference type="EMBL" id="MCH6266693.1"/>
    </source>
</evidence>
<name>A0A942YBZ4_9BACI</name>
<dbReference type="PIRSF" id="PIRSF019169">
    <property type="entry name" value="PilM"/>
    <property type="match status" value="1"/>
</dbReference>
<proteinExistence type="predicted"/>
<dbReference type="EMBL" id="JAGYPE010000005">
    <property type="protein sequence ID" value="MBS4184809.1"/>
    <property type="molecule type" value="Genomic_DNA"/>
</dbReference>
<dbReference type="InterPro" id="IPR043129">
    <property type="entry name" value="ATPase_NBD"/>
</dbReference>
<dbReference type="Gene3D" id="3.30.420.40">
    <property type="match status" value="2"/>
</dbReference>
<comment type="caution">
    <text evidence="1">The sequence shown here is derived from an EMBL/GenBank/DDBJ whole genome shotgun (WGS) entry which is preliminary data.</text>
</comment>
<keyword evidence="3" id="KW-1185">Reference proteome</keyword>